<feature type="signal peptide" evidence="2">
    <location>
        <begin position="1"/>
        <end position="25"/>
    </location>
</feature>
<sequence length="438" mass="48828">MKRVFKKVSLLLVIVLILGTLSACSGGEKDTSANQNGKESKEADTKNEVTKIKLKTVSMFGATDPALEHYNQMIKDFQAKYPNVEVVDESSASNEEWKSRIKADFAVGNEPDVILYFTDANSHGLIESGSFVDLNTIRSEFPDYCKHIYEHAYTAAPDGKQYAIPTRGFYEALFCNKDLFDQYKLELPTNWDKLLTAVNTFKENNVVPFAVSFSDVPHYMIEHLVLAAGGVEDHRVVPGSLDQIPASWIKGMEQFKTLSDLGAFPVDVNSTTDALSAELFYNKQAAMRVDGSWFMGGITDKENVVTMPFPSMTKDNSKDIIAGFTSGWYITKKAWQDESKRQACVDFVEMVSSPEFLQKITSVAPCEIPAPENMSLLDQTGWDTFVNAKDRVDLPIDSRITGEAWSSWLNSVGNMVEGTKQPKEVIENAITIFNSTKE</sequence>
<evidence type="ECO:0000256" key="1">
    <source>
        <dbReference type="SAM" id="MobiDB-lite"/>
    </source>
</evidence>
<proteinExistence type="predicted"/>
<dbReference type="RefSeq" id="WP_073587121.1">
    <property type="nucleotide sequence ID" value="NZ_FRFD01000003.1"/>
</dbReference>
<dbReference type="AlphaFoldDB" id="A0A1M7XY48"/>
<dbReference type="InterPro" id="IPR006059">
    <property type="entry name" value="SBP"/>
</dbReference>
<organism evidence="3 4">
    <name type="scientific">Anaerocolumna xylanovorans DSM 12503</name>
    <dbReference type="NCBI Taxonomy" id="1121345"/>
    <lineage>
        <taxon>Bacteria</taxon>
        <taxon>Bacillati</taxon>
        <taxon>Bacillota</taxon>
        <taxon>Clostridia</taxon>
        <taxon>Lachnospirales</taxon>
        <taxon>Lachnospiraceae</taxon>
        <taxon>Anaerocolumna</taxon>
    </lineage>
</organism>
<evidence type="ECO:0000256" key="2">
    <source>
        <dbReference type="SAM" id="SignalP"/>
    </source>
</evidence>
<feature type="chain" id="PRO_5038707519" evidence="2">
    <location>
        <begin position="26"/>
        <end position="438"/>
    </location>
</feature>
<reference evidence="3 4" key="1">
    <citation type="submission" date="2016-12" db="EMBL/GenBank/DDBJ databases">
        <authorList>
            <person name="Song W.-J."/>
            <person name="Kurnit D.M."/>
        </authorList>
    </citation>
    <scope>NUCLEOTIDE SEQUENCE [LARGE SCALE GENOMIC DNA]</scope>
    <source>
        <strain evidence="3 4">DSM 12503</strain>
    </source>
</reference>
<gene>
    <name evidence="3" type="ORF">SAMN02745217_00399</name>
</gene>
<dbReference type="STRING" id="1121345.SAMN02745217_00399"/>
<dbReference type="EMBL" id="FRFD01000003">
    <property type="protein sequence ID" value="SHO43907.1"/>
    <property type="molecule type" value="Genomic_DNA"/>
</dbReference>
<dbReference type="PROSITE" id="PS51257">
    <property type="entry name" value="PROKAR_LIPOPROTEIN"/>
    <property type="match status" value="1"/>
</dbReference>
<accession>A0A1M7XY48</accession>
<dbReference type="Pfam" id="PF01547">
    <property type="entry name" value="SBP_bac_1"/>
    <property type="match status" value="1"/>
</dbReference>
<evidence type="ECO:0000313" key="3">
    <source>
        <dbReference type="EMBL" id="SHO43907.1"/>
    </source>
</evidence>
<evidence type="ECO:0000313" key="4">
    <source>
        <dbReference type="Proteomes" id="UP000184612"/>
    </source>
</evidence>
<feature type="region of interest" description="Disordered" evidence="1">
    <location>
        <begin position="27"/>
        <end position="46"/>
    </location>
</feature>
<dbReference type="OrthoDB" id="1929810at2"/>
<dbReference type="Proteomes" id="UP000184612">
    <property type="component" value="Unassembled WGS sequence"/>
</dbReference>
<protein>
    <submittedName>
        <fullName evidence="3">Raffinose/stachyose/melibiose transport system substrate-binding protein</fullName>
    </submittedName>
</protein>
<dbReference type="Gene3D" id="3.40.190.10">
    <property type="entry name" value="Periplasmic binding protein-like II"/>
    <property type="match status" value="2"/>
</dbReference>
<name>A0A1M7XY48_9FIRM</name>
<keyword evidence="2" id="KW-0732">Signal</keyword>
<keyword evidence="4" id="KW-1185">Reference proteome</keyword>
<dbReference type="PANTHER" id="PTHR43649">
    <property type="entry name" value="ARABINOSE-BINDING PROTEIN-RELATED"/>
    <property type="match status" value="1"/>
</dbReference>
<dbReference type="InterPro" id="IPR050490">
    <property type="entry name" value="Bact_solute-bd_prot1"/>
</dbReference>
<dbReference type="SUPFAM" id="SSF53850">
    <property type="entry name" value="Periplasmic binding protein-like II"/>
    <property type="match status" value="1"/>
</dbReference>